<dbReference type="PANTHER" id="PTHR23295:SF6">
    <property type="entry name" value="NEOSIN, ISOFORM A"/>
    <property type="match status" value="1"/>
</dbReference>
<dbReference type="PANTHER" id="PTHR23295">
    <property type="entry name" value="NUCLEAR RECEPTOR COACTIVATOR 5-RELATED"/>
    <property type="match status" value="1"/>
</dbReference>
<accession>A0ABD2QGL1</accession>
<dbReference type="SUPFAM" id="SSF52954">
    <property type="entry name" value="Class II aaRS ABD-related"/>
    <property type="match status" value="1"/>
</dbReference>
<keyword evidence="2" id="KW-0675">Receptor</keyword>
<gene>
    <name evidence="2" type="primary">NCOA5</name>
    <name evidence="2" type="ORF">Ciccas_002874</name>
</gene>
<dbReference type="InterPro" id="IPR052600">
    <property type="entry name" value="Nuc_rcpt_coact/corep"/>
</dbReference>
<sequence>MSMPVASEIVLPPYEVAIIALNHELISYAQHLREKISNMTGMPGNSVLLRAPTTHIIVLKEVEHVVPCLEDLTTNNIYFAIILNELNLSHSSCTVFILHTPPQQEHRNMPLHDALVLLRKSFDDFLDLNPAILSKLLAQFTPKLDPVVVPVKQEADIDDSVVRTPPLLVNLFKLVAESRFLSIGELDQLMDFIELRRAKLGAPKRLQPPQTESSDLKNKILDMLYPDKQPTETKTSAASVNVTEMVKNSLSSPSVQKAVNSLINCATSTAAAPAIAVPAVAAPVVAAPVAAAPVVAAPAVAVCAPIVTTPSKPVAMTLPPVAPVVSAPTAMPVQSYMSPPVLRPMPVASTPSVPPPPMNTAIKTVNPSPRYMPPRYPPPSRPIMSQQPPNYFPPVPVDHHHQQQQQQSMPGNTQQPMGSYYNGSNQVNHMSQSNYNYGAPQPYNNMPQQRPPYRPMY</sequence>
<protein>
    <submittedName>
        <fullName evidence="2">Nuclear receptor coactivator 5</fullName>
    </submittedName>
</protein>
<dbReference type="EMBL" id="JBJKFK010000241">
    <property type="protein sequence ID" value="KAL3318462.1"/>
    <property type="molecule type" value="Genomic_DNA"/>
</dbReference>
<proteinExistence type="predicted"/>
<comment type="caution">
    <text evidence="2">The sequence shown here is derived from an EMBL/GenBank/DDBJ whole genome shotgun (WGS) entry which is preliminary data.</text>
</comment>
<dbReference type="Proteomes" id="UP001626550">
    <property type="component" value="Unassembled WGS sequence"/>
</dbReference>
<dbReference type="InterPro" id="IPR036621">
    <property type="entry name" value="Anticodon-bd_dom_sf"/>
</dbReference>
<keyword evidence="3" id="KW-1185">Reference proteome</keyword>
<evidence type="ECO:0000256" key="1">
    <source>
        <dbReference type="SAM" id="MobiDB-lite"/>
    </source>
</evidence>
<feature type="region of interest" description="Disordered" evidence="1">
    <location>
        <begin position="394"/>
        <end position="416"/>
    </location>
</feature>
<dbReference type="AlphaFoldDB" id="A0ABD2QGL1"/>
<feature type="region of interest" description="Disordered" evidence="1">
    <location>
        <begin position="352"/>
        <end position="371"/>
    </location>
</feature>
<evidence type="ECO:0000313" key="2">
    <source>
        <dbReference type="EMBL" id="KAL3318462.1"/>
    </source>
</evidence>
<organism evidence="2 3">
    <name type="scientific">Cichlidogyrus casuarinus</name>
    <dbReference type="NCBI Taxonomy" id="1844966"/>
    <lineage>
        <taxon>Eukaryota</taxon>
        <taxon>Metazoa</taxon>
        <taxon>Spiralia</taxon>
        <taxon>Lophotrochozoa</taxon>
        <taxon>Platyhelminthes</taxon>
        <taxon>Monogenea</taxon>
        <taxon>Monopisthocotylea</taxon>
        <taxon>Dactylogyridea</taxon>
        <taxon>Ancyrocephalidae</taxon>
        <taxon>Cichlidogyrus</taxon>
    </lineage>
</organism>
<dbReference type="Gene3D" id="3.40.50.800">
    <property type="entry name" value="Anticodon-binding domain"/>
    <property type="match status" value="1"/>
</dbReference>
<evidence type="ECO:0000313" key="3">
    <source>
        <dbReference type="Proteomes" id="UP001626550"/>
    </source>
</evidence>
<reference evidence="2 3" key="1">
    <citation type="submission" date="2024-11" db="EMBL/GenBank/DDBJ databases">
        <title>Adaptive evolution of stress response genes in parasites aligns with host niche diversity.</title>
        <authorList>
            <person name="Hahn C."/>
            <person name="Resl P."/>
        </authorList>
    </citation>
    <scope>NUCLEOTIDE SEQUENCE [LARGE SCALE GENOMIC DNA]</scope>
    <source>
        <strain evidence="2">EGGRZ-B1_66</strain>
        <tissue evidence="2">Body</tissue>
    </source>
</reference>
<name>A0ABD2QGL1_9PLAT</name>